<name>L2GJS9_VITCO</name>
<proteinExistence type="predicted"/>
<comment type="subcellular location">
    <subcellularLocation>
        <location evidence="1">Nucleus</location>
    </subcellularLocation>
</comment>
<dbReference type="AlphaFoldDB" id="L2GJS9"/>
<reference evidence="10" key="1">
    <citation type="submission" date="2011-05" db="EMBL/GenBank/DDBJ databases">
        <title>The genome sequence of Vittaforma corneae strain ATCC 50505.</title>
        <authorList>
            <consortium name="The Broad Institute Genome Sequencing Platform"/>
            <person name="Cuomo C."/>
            <person name="Didier E."/>
            <person name="Bowers L."/>
            <person name="Young S.K."/>
            <person name="Zeng Q."/>
            <person name="Gargeya S."/>
            <person name="Fitzgerald M."/>
            <person name="Haas B."/>
            <person name="Abouelleil A."/>
            <person name="Alvarado L."/>
            <person name="Arachchi H.M."/>
            <person name="Berlin A."/>
            <person name="Chapman S.B."/>
            <person name="Gearin G."/>
            <person name="Goldberg J."/>
            <person name="Griggs A."/>
            <person name="Gujja S."/>
            <person name="Hansen M."/>
            <person name="Heiman D."/>
            <person name="Howarth C."/>
            <person name="Larimer J."/>
            <person name="Lui A."/>
            <person name="MacDonald P.J.P."/>
            <person name="McCowen C."/>
            <person name="Montmayeur A."/>
            <person name="Murphy C."/>
            <person name="Neiman D."/>
            <person name="Pearson M."/>
            <person name="Priest M."/>
            <person name="Roberts A."/>
            <person name="Saif S."/>
            <person name="Shea T."/>
            <person name="Sisk P."/>
            <person name="Stolte C."/>
            <person name="Sykes S."/>
            <person name="Wortman J."/>
            <person name="Nusbaum C."/>
            <person name="Birren B."/>
        </authorList>
    </citation>
    <scope>NUCLEOTIDE SEQUENCE [LARGE SCALE GENOMIC DNA]</scope>
    <source>
        <strain evidence="10">ATCC 50505</strain>
    </source>
</reference>
<dbReference type="VEuPathDB" id="MicrosporidiaDB:VICG_01884"/>
<dbReference type="STRING" id="993615.L2GJS9"/>
<dbReference type="PANTHER" id="PTHR47995">
    <property type="entry name" value="TRANSCRIPTION FACTOR MYB33-RELATED"/>
    <property type="match status" value="1"/>
</dbReference>
<dbReference type="EMBL" id="JH370150">
    <property type="protein sequence ID" value="ELA41091.1"/>
    <property type="molecule type" value="Genomic_DNA"/>
</dbReference>
<dbReference type="OrthoDB" id="2143914at2759"/>
<dbReference type="GeneID" id="19882594"/>
<feature type="domain" description="Myb-like" evidence="7">
    <location>
        <begin position="22"/>
        <end position="69"/>
    </location>
</feature>
<dbReference type="Gene3D" id="1.10.10.60">
    <property type="entry name" value="Homeodomain-like"/>
    <property type="match status" value="2"/>
</dbReference>
<dbReference type="InterPro" id="IPR009057">
    <property type="entry name" value="Homeodomain-like_sf"/>
</dbReference>
<sequence length="214" mass="25375">MENKKRLESDEEESCSRSCVVNKGPWTREEDQILRELVQKYTPRNWSFLAKMMGSRQGKQCRERWHNHLNPEIKKTPFTKEEDKMIVQLHMKYGNRWSEIAKHLPGRTDNAIKNYWNSSILRRQQSGRERSRSVPNFEIDTASNGYTSGYQREYCGYGSLHGQARDEEVSMRRIKVNRSNSVCESVYRQEEDQYSSVELDEDDRKAYEALARFC</sequence>
<feature type="domain" description="HTH myb-type" evidence="8">
    <location>
        <begin position="70"/>
        <end position="124"/>
    </location>
</feature>
<gene>
    <name evidence="9" type="ORF">VICG_01884</name>
</gene>
<keyword evidence="2" id="KW-0677">Repeat</keyword>
<feature type="domain" description="Myb-like" evidence="7">
    <location>
        <begin position="70"/>
        <end position="120"/>
    </location>
</feature>
<feature type="domain" description="HTH myb-type" evidence="8">
    <location>
        <begin position="21"/>
        <end position="69"/>
    </location>
</feature>
<dbReference type="InterPro" id="IPR017930">
    <property type="entry name" value="Myb_dom"/>
</dbReference>
<evidence type="ECO:0000313" key="9">
    <source>
        <dbReference type="EMBL" id="ELA41091.1"/>
    </source>
</evidence>
<evidence type="ECO:0000256" key="6">
    <source>
        <dbReference type="ARBA" id="ARBA00023242"/>
    </source>
</evidence>
<accession>L2GJS9</accession>
<keyword evidence="5" id="KW-0804">Transcription</keyword>
<dbReference type="InParanoid" id="L2GJS9"/>
<dbReference type="PANTHER" id="PTHR47995:SF18">
    <property type="entry name" value="TRANSCRIPTION FACTOR MYB65"/>
    <property type="match status" value="1"/>
</dbReference>
<keyword evidence="3" id="KW-0805">Transcription regulation</keyword>
<evidence type="ECO:0000313" key="10">
    <source>
        <dbReference type="Proteomes" id="UP000011082"/>
    </source>
</evidence>
<keyword evidence="10" id="KW-1185">Reference proteome</keyword>
<keyword evidence="6" id="KW-0539">Nucleus</keyword>
<dbReference type="Pfam" id="PF13921">
    <property type="entry name" value="Myb_DNA-bind_6"/>
    <property type="match status" value="1"/>
</dbReference>
<evidence type="ECO:0000256" key="2">
    <source>
        <dbReference type="ARBA" id="ARBA00022737"/>
    </source>
</evidence>
<dbReference type="PROSITE" id="PS51294">
    <property type="entry name" value="HTH_MYB"/>
    <property type="match status" value="2"/>
</dbReference>
<evidence type="ECO:0000259" key="7">
    <source>
        <dbReference type="PROSITE" id="PS50090"/>
    </source>
</evidence>
<dbReference type="GO" id="GO:0005634">
    <property type="term" value="C:nucleus"/>
    <property type="evidence" value="ECO:0007669"/>
    <property type="project" value="UniProtKB-SubCell"/>
</dbReference>
<evidence type="ECO:0000256" key="5">
    <source>
        <dbReference type="ARBA" id="ARBA00023163"/>
    </source>
</evidence>
<dbReference type="InterPro" id="IPR001005">
    <property type="entry name" value="SANT/Myb"/>
</dbReference>
<dbReference type="RefSeq" id="XP_007605329.1">
    <property type="nucleotide sequence ID" value="XM_007605267.1"/>
</dbReference>
<dbReference type="PROSITE" id="PS50090">
    <property type="entry name" value="MYB_LIKE"/>
    <property type="match status" value="2"/>
</dbReference>
<dbReference type="Proteomes" id="UP000011082">
    <property type="component" value="Unassembled WGS sequence"/>
</dbReference>
<evidence type="ECO:0000259" key="8">
    <source>
        <dbReference type="PROSITE" id="PS51294"/>
    </source>
</evidence>
<keyword evidence="4" id="KW-0238">DNA-binding</keyword>
<evidence type="ECO:0000256" key="3">
    <source>
        <dbReference type="ARBA" id="ARBA00023015"/>
    </source>
</evidence>
<evidence type="ECO:0000256" key="4">
    <source>
        <dbReference type="ARBA" id="ARBA00023125"/>
    </source>
</evidence>
<evidence type="ECO:0000256" key="1">
    <source>
        <dbReference type="ARBA" id="ARBA00004123"/>
    </source>
</evidence>
<dbReference type="CDD" id="cd00167">
    <property type="entry name" value="SANT"/>
    <property type="match status" value="2"/>
</dbReference>
<dbReference type="HOGENOM" id="CLU_028567_14_2_1"/>
<dbReference type="SMART" id="SM00717">
    <property type="entry name" value="SANT"/>
    <property type="match status" value="2"/>
</dbReference>
<dbReference type="FunFam" id="1.10.10.60:FF:000010">
    <property type="entry name" value="Transcriptional activator Myb isoform A"/>
    <property type="match status" value="1"/>
</dbReference>
<organism evidence="9 10">
    <name type="scientific">Vittaforma corneae (strain ATCC 50505)</name>
    <name type="common">Microsporidian parasite</name>
    <name type="synonym">Nosema corneum</name>
    <dbReference type="NCBI Taxonomy" id="993615"/>
    <lineage>
        <taxon>Eukaryota</taxon>
        <taxon>Fungi</taxon>
        <taxon>Fungi incertae sedis</taxon>
        <taxon>Microsporidia</taxon>
        <taxon>Nosematidae</taxon>
        <taxon>Vittaforma</taxon>
    </lineage>
</organism>
<protein>
    <submittedName>
        <fullName evidence="9">Uncharacterized protein</fullName>
    </submittedName>
</protein>
<dbReference type="GO" id="GO:0003677">
    <property type="term" value="F:DNA binding"/>
    <property type="evidence" value="ECO:0007669"/>
    <property type="project" value="UniProtKB-KW"/>
</dbReference>
<dbReference type="SUPFAM" id="SSF46689">
    <property type="entry name" value="Homeodomain-like"/>
    <property type="match status" value="1"/>
</dbReference>